<proteinExistence type="predicted"/>
<evidence type="ECO:0000313" key="2">
    <source>
        <dbReference type="Proteomes" id="UP000284403"/>
    </source>
</evidence>
<name>A0A422MU83_9TRYP</name>
<dbReference type="GeneID" id="40323274"/>
<comment type="caution">
    <text evidence="1">The sequence shown here is derived from an EMBL/GenBank/DDBJ whole genome shotgun (WGS) entry which is preliminary data.</text>
</comment>
<sequence length="119" mass="12803">MQSNAPTTDFICSSFRARLTAAMLYELPVFFAYSATNSFASLLYGREPAAASSSSPDIGPTSCTRALSVNSKMQPSLFFVHVSLFLEDTGAVRGEHLFSRDVCRGGAALDAFSFSLTLQ</sequence>
<dbReference type="RefSeq" id="XP_029223424.1">
    <property type="nucleotide sequence ID" value="XM_029376474.1"/>
</dbReference>
<dbReference type="Proteomes" id="UP000284403">
    <property type="component" value="Unassembled WGS sequence"/>
</dbReference>
<organism evidence="1 2">
    <name type="scientific">Trypanosoma conorhini</name>
    <dbReference type="NCBI Taxonomy" id="83891"/>
    <lineage>
        <taxon>Eukaryota</taxon>
        <taxon>Discoba</taxon>
        <taxon>Euglenozoa</taxon>
        <taxon>Kinetoplastea</taxon>
        <taxon>Metakinetoplastina</taxon>
        <taxon>Trypanosomatida</taxon>
        <taxon>Trypanosomatidae</taxon>
        <taxon>Trypanosoma</taxon>
    </lineage>
</organism>
<reference evidence="1 2" key="1">
    <citation type="journal article" date="2018" name="BMC Genomics">
        <title>Genomic comparison of Trypanosoma conorhini and Trypanosoma rangeli to Trypanosoma cruzi strains of high and low virulence.</title>
        <authorList>
            <person name="Bradwell K.R."/>
            <person name="Koparde V.N."/>
            <person name="Matveyev A.V."/>
            <person name="Serrano M.G."/>
            <person name="Alves J.M."/>
            <person name="Parikh H."/>
            <person name="Huang B."/>
            <person name="Lee V."/>
            <person name="Espinosa-Alvarez O."/>
            <person name="Ortiz P.A."/>
            <person name="Costa-Martins A.G."/>
            <person name="Teixeira M.M."/>
            <person name="Buck G.A."/>
        </authorList>
    </citation>
    <scope>NUCLEOTIDE SEQUENCE [LARGE SCALE GENOMIC DNA]</scope>
    <source>
        <strain evidence="1 2">025E</strain>
    </source>
</reference>
<protein>
    <submittedName>
        <fullName evidence="1">Uncharacterized protein</fullName>
    </submittedName>
</protein>
<gene>
    <name evidence="1" type="ORF">Tco025E_09663</name>
</gene>
<accession>A0A422MU83</accession>
<evidence type="ECO:0000313" key="1">
    <source>
        <dbReference type="EMBL" id="RNE96760.1"/>
    </source>
</evidence>
<dbReference type="EMBL" id="MKKU01001219">
    <property type="protein sequence ID" value="RNE96760.1"/>
    <property type="molecule type" value="Genomic_DNA"/>
</dbReference>
<keyword evidence="2" id="KW-1185">Reference proteome</keyword>
<dbReference type="AlphaFoldDB" id="A0A422MU83"/>